<feature type="region of interest" description="Disordered" evidence="1">
    <location>
        <begin position="273"/>
        <end position="304"/>
    </location>
</feature>
<evidence type="ECO:0000313" key="3">
    <source>
        <dbReference type="Proteomes" id="UP001146351"/>
    </source>
</evidence>
<sequence>MDTSQLPLSDLDLFCDWSGDPNDPIEVRMTIEVLCVPNTTVPIITTGFPVLKVEKSSIRPIEAKLDVNGKSQRSSNEPCSQSPQTPETKPTAFPRDFSPLLDFNDFSPLPTPGNVIVRDKTGGTGSADKPGLADLMRNPANVTPPSSRKRSAKAASLPDSVTDSERGYGSSKHKGKYSGDDSQSTIISLRHSIKPSLIPRPVSAFNNPTEPARVPLPTDSAPTSVADYGRFEELPLIHKEDVPKGNLKENQNPNTPLFTATVDDFDELLLQGTKTKSEQDLEKLSTVASPGTPYDRESSPDVSGFSLGVPADEVEAMSSSPPPVPLPLHPDHPRLIVVDKHYHVHTPADAVPSQHTVCITFLLCMQKGRPKGWWQVIFPNLPRLRHNESGYIYFWVPPDQGLEIRTTHLKRWSINQSCMIAQFALPFRLILPLRLCDGHFYGFLRDFQVVQTIHSEVVNEDDLRYCRVKHVAVCSITMVARDFWSEKCGVSLFIHGGPEGDFTCTLMPPMGRFPKICLETECDTPPGISSIQIICSPLSLVSFSLAWEVRLPRGQVLTWMPRIKSSPEMDDVESELQAEYVDAVAKKNVQTITVESVAPFDDEPPASRPGRLRRVWFSRRWRQAFSFVFVLFICRLLYRAHDAICSCTHAGVRVVGLEVVPPQTVRVPLVADVTEIRGITIEALAPVGIPNEVDTIIEELPHVPEEGSSLAEDTMDAALDVPKMDAVEPSQPTITPSLSLRDRIDYLLGWRGPLGEL</sequence>
<organism evidence="2 3">
    <name type="scientific">Penicillium capsulatum</name>
    <dbReference type="NCBI Taxonomy" id="69766"/>
    <lineage>
        <taxon>Eukaryota</taxon>
        <taxon>Fungi</taxon>
        <taxon>Dikarya</taxon>
        <taxon>Ascomycota</taxon>
        <taxon>Pezizomycotina</taxon>
        <taxon>Eurotiomycetes</taxon>
        <taxon>Eurotiomycetidae</taxon>
        <taxon>Eurotiales</taxon>
        <taxon>Aspergillaceae</taxon>
        <taxon>Penicillium</taxon>
    </lineage>
</organism>
<evidence type="ECO:0000256" key="1">
    <source>
        <dbReference type="SAM" id="MobiDB-lite"/>
    </source>
</evidence>
<accession>A0A9W9I8N0</accession>
<feature type="region of interest" description="Disordered" evidence="1">
    <location>
        <begin position="64"/>
        <end position="97"/>
    </location>
</feature>
<dbReference type="Proteomes" id="UP001146351">
    <property type="component" value="Unassembled WGS sequence"/>
</dbReference>
<proteinExistence type="predicted"/>
<feature type="region of interest" description="Disordered" evidence="1">
    <location>
        <begin position="199"/>
        <end position="221"/>
    </location>
</feature>
<keyword evidence="3" id="KW-1185">Reference proteome</keyword>
<reference evidence="2" key="1">
    <citation type="submission" date="2022-11" db="EMBL/GenBank/DDBJ databases">
        <authorList>
            <person name="Petersen C."/>
        </authorList>
    </citation>
    <scope>NUCLEOTIDE SEQUENCE</scope>
    <source>
        <strain evidence="2">IBT 21917</strain>
    </source>
</reference>
<evidence type="ECO:0000313" key="2">
    <source>
        <dbReference type="EMBL" id="KAJ5172409.1"/>
    </source>
</evidence>
<feature type="compositionally biased region" description="Polar residues" evidence="1">
    <location>
        <begin position="69"/>
        <end position="88"/>
    </location>
</feature>
<dbReference type="OrthoDB" id="4309132at2759"/>
<reference evidence="2" key="2">
    <citation type="journal article" date="2023" name="IMA Fungus">
        <title>Comparative genomic study of the Penicillium genus elucidates a diverse pangenome and 15 lateral gene transfer events.</title>
        <authorList>
            <person name="Petersen C."/>
            <person name="Sorensen T."/>
            <person name="Nielsen M.R."/>
            <person name="Sondergaard T.E."/>
            <person name="Sorensen J.L."/>
            <person name="Fitzpatrick D.A."/>
            <person name="Frisvad J.C."/>
            <person name="Nielsen K.L."/>
        </authorList>
    </citation>
    <scope>NUCLEOTIDE SEQUENCE</scope>
    <source>
        <strain evidence="2">IBT 21917</strain>
    </source>
</reference>
<protein>
    <submittedName>
        <fullName evidence="2">Uncharacterized protein</fullName>
    </submittedName>
</protein>
<feature type="region of interest" description="Disordered" evidence="1">
    <location>
        <begin position="112"/>
        <end position="183"/>
    </location>
</feature>
<name>A0A9W9I8N0_9EURO</name>
<dbReference type="EMBL" id="JAPQKO010000003">
    <property type="protein sequence ID" value="KAJ5172409.1"/>
    <property type="molecule type" value="Genomic_DNA"/>
</dbReference>
<gene>
    <name evidence="2" type="ORF">N7492_005002</name>
</gene>
<comment type="caution">
    <text evidence="2">The sequence shown here is derived from an EMBL/GenBank/DDBJ whole genome shotgun (WGS) entry which is preliminary data.</text>
</comment>
<dbReference type="AlphaFoldDB" id="A0A9W9I8N0"/>